<protein>
    <submittedName>
        <fullName evidence="3">Pimeloyl-ACP methyl ester carboxylesterase</fullName>
    </submittedName>
</protein>
<dbReference type="SUPFAM" id="SSF53474">
    <property type="entry name" value="alpha/beta-Hydrolases"/>
    <property type="match status" value="1"/>
</dbReference>
<dbReference type="InterPro" id="IPR000073">
    <property type="entry name" value="AB_hydrolase_1"/>
</dbReference>
<dbReference type="Pfam" id="PF00561">
    <property type="entry name" value="Abhydrolase_1"/>
    <property type="match status" value="1"/>
</dbReference>
<dbReference type="GO" id="GO:0016787">
    <property type="term" value="F:hydrolase activity"/>
    <property type="evidence" value="ECO:0007669"/>
    <property type="project" value="UniProtKB-KW"/>
</dbReference>
<dbReference type="PRINTS" id="PR00111">
    <property type="entry name" value="ABHYDROLASE"/>
</dbReference>
<evidence type="ECO:0000313" key="3">
    <source>
        <dbReference type="EMBL" id="SHH56331.1"/>
    </source>
</evidence>
<reference evidence="3 4" key="1">
    <citation type="submission" date="2016-11" db="EMBL/GenBank/DDBJ databases">
        <authorList>
            <person name="Jaros S."/>
            <person name="Januszkiewicz K."/>
            <person name="Wedrychowicz H."/>
        </authorList>
    </citation>
    <scope>NUCLEOTIDE SEQUENCE [LARGE SCALE GENOMIC DNA]</scope>
    <source>
        <strain evidence="3 4">GAS242</strain>
    </source>
</reference>
<dbReference type="PRINTS" id="PR00412">
    <property type="entry name" value="EPOXHYDRLASE"/>
</dbReference>
<gene>
    <name evidence="3" type="ORF">SAMN05444169_8093</name>
</gene>
<evidence type="ECO:0000259" key="2">
    <source>
        <dbReference type="Pfam" id="PF00561"/>
    </source>
</evidence>
<dbReference type="RefSeq" id="WP_079571369.1">
    <property type="nucleotide sequence ID" value="NZ_LT670818.1"/>
</dbReference>
<accession>A0A1M5U0C7</accession>
<dbReference type="InterPro" id="IPR000639">
    <property type="entry name" value="Epox_hydrolase-like"/>
</dbReference>
<evidence type="ECO:0000313" key="4">
    <source>
        <dbReference type="Proteomes" id="UP000190675"/>
    </source>
</evidence>
<evidence type="ECO:0000256" key="1">
    <source>
        <dbReference type="ARBA" id="ARBA00022801"/>
    </source>
</evidence>
<feature type="domain" description="AB hydrolase-1" evidence="2">
    <location>
        <begin position="29"/>
        <end position="268"/>
    </location>
</feature>
<name>A0A1M5U0C7_9BRAD</name>
<dbReference type="AlphaFoldDB" id="A0A1M5U0C7"/>
<dbReference type="PANTHER" id="PTHR43329">
    <property type="entry name" value="EPOXIDE HYDROLASE"/>
    <property type="match status" value="1"/>
</dbReference>
<proteinExistence type="predicted"/>
<dbReference type="EMBL" id="LT670818">
    <property type="protein sequence ID" value="SHH56331.1"/>
    <property type="molecule type" value="Genomic_DNA"/>
</dbReference>
<dbReference type="OrthoDB" id="9812774at2"/>
<organism evidence="3 4">
    <name type="scientific">Bradyrhizobium erythrophlei</name>
    <dbReference type="NCBI Taxonomy" id="1437360"/>
    <lineage>
        <taxon>Bacteria</taxon>
        <taxon>Pseudomonadati</taxon>
        <taxon>Pseudomonadota</taxon>
        <taxon>Alphaproteobacteria</taxon>
        <taxon>Hyphomicrobiales</taxon>
        <taxon>Nitrobacteraceae</taxon>
        <taxon>Bradyrhizobium</taxon>
    </lineage>
</organism>
<dbReference type="Proteomes" id="UP000190675">
    <property type="component" value="Chromosome I"/>
</dbReference>
<keyword evidence="1" id="KW-0378">Hydrolase</keyword>
<sequence length="286" mass="30594">MAALEKITVAPALTFDALVAGEPGAPLALLLHGFAESMHCWRAQVEALSAAGYRVVAPSQRGYSPGARPDPNDAASYRIERLMDDAMAIVDAAGYGGQRFHLAGHDWGGSISWALADRFPDRLASLTVLSRPHPNAFNRALLATDVDQAQRSRHHTAFLEPDAADVVLADDARWLRERLAANGVPAAAIAQHIDVLGNKAAMEAALAWYRARGAIRSPLGPIRVPTLYIWGDADDTVGRIAAEGTVDFVAAPYSFEVLPGVGHFAADQAPDRVNQLLLQHLAAYPV</sequence>
<dbReference type="Gene3D" id="3.40.50.1820">
    <property type="entry name" value="alpha/beta hydrolase"/>
    <property type="match status" value="1"/>
</dbReference>
<dbReference type="InterPro" id="IPR029058">
    <property type="entry name" value="AB_hydrolase_fold"/>
</dbReference>